<dbReference type="InterPro" id="IPR012674">
    <property type="entry name" value="Calycin"/>
</dbReference>
<evidence type="ECO:0000313" key="3">
    <source>
        <dbReference type="EMBL" id="KAE8246348.1"/>
    </source>
</evidence>
<feature type="domain" description="Lipocalin/cytosolic fatty-acid binding" evidence="1">
    <location>
        <begin position="76"/>
        <end position="227"/>
    </location>
</feature>
<organism evidence="3 4">
    <name type="scientific">Tilletia caries</name>
    <name type="common">wheat bunt fungus</name>
    <dbReference type="NCBI Taxonomy" id="13290"/>
    <lineage>
        <taxon>Eukaryota</taxon>
        <taxon>Fungi</taxon>
        <taxon>Dikarya</taxon>
        <taxon>Basidiomycota</taxon>
        <taxon>Ustilaginomycotina</taxon>
        <taxon>Exobasidiomycetes</taxon>
        <taxon>Tilletiales</taxon>
        <taxon>Tilletiaceae</taxon>
        <taxon>Tilletia</taxon>
    </lineage>
</organism>
<dbReference type="EMBL" id="CAJHJG010003653">
    <property type="protein sequence ID" value="CAD6934010.1"/>
    <property type="molecule type" value="Genomic_DNA"/>
</dbReference>
<dbReference type="Proteomes" id="UP000836402">
    <property type="component" value="Unassembled WGS sequence"/>
</dbReference>
<reference evidence="3" key="1">
    <citation type="submission" date="2016-04" db="EMBL/GenBank/DDBJ databases">
        <authorList>
            <person name="Nguyen H.D."/>
            <person name="Kesanakurti P."/>
            <person name="Cullis J."/>
            <person name="Levesque C.A."/>
            <person name="Hambleton S."/>
        </authorList>
    </citation>
    <scope>NUCLEOTIDE SEQUENCE</scope>
    <source>
        <strain evidence="3">DAOMC 238032</strain>
    </source>
</reference>
<accession>A0A177UFP0</accession>
<dbReference type="Pfam" id="PF08212">
    <property type="entry name" value="Lipocalin_2"/>
    <property type="match status" value="1"/>
</dbReference>
<protein>
    <recommendedName>
        <fullName evidence="1">Lipocalin/cytosolic fatty-acid binding domain-containing protein</fullName>
    </recommendedName>
</protein>
<dbReference type="Gene3D" id="2.40.128.20">
    <property type="match status" value="1"/>
</dbReference>
<reference evidence="3" key="2">
    <citation type="journal article" date="2019" name="IMA Fungus">
        <title>Genome sequencing and comparison of five Tilletia species to identify candidate genes for the detection of regulated species infecting wheat.</title>
        <authorList>
            <person name="Nguyen H.D.T."/>
            <person name="Sultana T."/>
            <person name="Kesanakurti P."/>
            <person name="Hambleton S."/>
        </authorList>
    </citation>
    <scope>NUCLEOTIDE SEQUENCE</scope>
    <source>
        <strain evidence="3">DAOMC 238032</strain>
    </source>
</reference>
<gene>
    <name evidence="3" type="ORF">A4X03_0g7276</name>
    <name evidence="2" type="ORF">JKIAZH3_G5592</name>
</gene>
<comment type="caution">
    <text evidence="3">The sequence shown here is derived from an EMBL/GenBank/DDBJ whole genome shotgun (WGS) entry which is preliminary data.</text>
</comment>
<dbReference type="EMBL" id="LWDD02001660">
    <property type="protein sequence ID" value="KAE8246348.1"/>
    <property type="molecule type" value="Genomic_DNA"/>
</dbReference>
<reference evidence="2" key="3">
    <citation type="submission" date="2020-10" db="EMBL/GenBank/DDBJ databases">
        <authorList>
            <person name="Sedaghatjoo S."/>
        </authorList>
    </citation>
    <scope>NUCLEOTIDE SEQUENCE</scope>
    <source>
        <strain evidence="2">AZH3</strain>
    </source>
</reference>
<evidence type="ECO:0000313" key="4">
    <source>
        <dbReference type="Proteomes" id="UP000077671"/>
    </source>
</evidence>
<evidence type="ECO:0000313" key="5">
    <source>
        <dbReference type="Proteomes" id="UP000836402"/>
    </source>
</evidence>
<dbReference type="Proteomes" id="UP000077671">
    <property type="component" value="Unassembled WGS sequence"/>
</dbReference>
<dbReference type="SUPFAM" id="SSF50814">
    <property type="entry name" value="Lipocalins"/>
    <property type="match status" value="1"/>
</dbReference>
<sequence length="243" mass="26167">MYFDTLAKHIFSRFLSLTGSPAASLTGRTMDPLPAYPPSIGRALFDASTNCTFPLPVPNFDPAKYVGASPSSPAIWYQLASSSNHHFEEGCRCMYAKYAPAPSKNGSIVLENVCTRTNATTGEVKTSSVHGIAECTAAGGFGLGSYQVRLGPRPGGVCGEHSPNYVVSKVYYDDGELEGQGLYEAVIVGGGRDFEGWYLLSRQRDVPRSKIDTYLKDVASLGYDLRKPYSLAEQGPSCPEPTV</sequence>
<name>A0A177UFP0_9BASI</name>
<proteinExistence type="predicted"/>
<evidence type="ECO:0000259" key="1">
    <source>
        <dbReference type="Pfam" id="PF08212"/>
    </source>
</evidence>
<dbReference type="InterPro" id="IPR000566">
    <property type="entry name" value="Lipocln_cytosolic_FA-bd_dom"/>
</dbReference>
<dbReference type="AlphaFoldDB" id="A0A177UFP0"/>
<evidence type="ECO:0000313" key="2">
    <source>
        <dbReference type="EMBL" id="CAD6934010.1"/>
    </source>
</evidence>
<keyword evidence="5" id="KW-1185">Reference proteome</keyword>